<sequence>MNAGQHFTPRDPDFAVRVRAGFDAQPMMAFIGATLSSVEAGRCVIELPFRPELAQQNGFFHGGIVGTLADNAGGFAGYTLMAADAGVLTVEYKLNLMAPAQGERLIAEGQVLRAGRSLVVSRAEVYVLGPAGKIHCATMQQTLMTMHGKGVA</sequence>
<protein>
    <submittedName>
        <fullName evidence="4">PaaI family thioesterase</fullName>
    </submittedName>
</protein>
<dbReference type="Gene3D" id="3.10.129.10">
    <property type="entry name" value="Hotdog Thioesterase"/>
    <property type="match status" value="1"/>
</dbReference>
<dbReference type="AlphaFoldDB" id="A0A944DFG3"/>
<evidence type="ECO:0000313" key="5">
    <source>
        <dbReference type="Proteomes" id="UP000694660"/>
    </source>
</evidence>
<comment type="caution">
    <text evidence="4">The sequence shown here is derived from an EMBL/GenBank/DDBJ whole genome shotgun (WGS) entry which is preliminary data.</text>
</comment>
<dbReference type="PANTHER" id="PTHR21660">
    <property type="entry name" value="THIOESTERASE SUPERFAMILY MEMBER-RELATED"/>
    <property type="match status" value="1"/>
</dbReference>
<gene>
    <name evidence="4" type="ORF">I8J34_18980</name>
</gene>
<evidence type="ECO:0000313" key="4">
    <source>
        <dbReference type="EMBL" id="MBT0963272.1"/>
    </source>
</evidence>
<keyword evidence="5" id="KW-1185">Reference proteome</keyword>
<dbReference type="PANTHER" id="PTHR21660:SF1">
    <property type="entry name" value="ACYL-COENZYME A THIOESTERASE 13"/>
    <property type="match status" value="1"/>
</dbReference>
<feature type="domain" description="Thioesterase" evidence="3">
    <location>
        <begin position="57"/>
        <end position="127"/>
    </location>
</feature>
<proteinExistence type="inferred from homology"/>
<dbReference type="EMBL" id="JAEKFT010000027">
    <property type="protein sequence ID" value="MBT0963272.1"/>
    <property type="molecule type" value="Genomic_DNA"/>
</dbReference>
<organism evidence="4 5">
    <name type="scientific">Denitromonas iodatirespirans</name>
    <dbReference type="NCBI Taxonomy" id="2795389"/>
    <lineage>
        <taxon>Bacteria</taxon>
        <taxon>Pseudomonadati</taxon>
        <taxon>Pseudomonadota</taxon>
        <taxon>Betaproteobacteria</taxon>
        <taxon>Rhodocyclales</taxon>
        <taxon>Zoogloeaceae</taxon>
        <taxon>Denitromonas</taxon>
    </lineage>
</organism>
<evidence type="ECO:0000259" key="3">
    <source>
        <dbReference type="Pfam" id="PF03061"/>
    </source>
</evidence>
<dbReference type="RefSeq" id="WP_214363209.1">
    <property type="nucleotide sequence ID" value="NZ_JAEKFT010000027.1"/>
</dbReference>
<dbReference type="GO" id="GO:0047617">
    <property type="term" value="F:fatty acyl-CoA hydrolase activity"/>
    <property type="evidence" value="ECO:0007669"/>
    <property type="project" value="InterPro"/>
</dbReference>
<accession>A0A944DFG3</accession>
<name>A0A944DFG3_DENI1</name>
<dbReference type="InterPro" id="IPR003736">
    <property type="entry name" value="PAAI_dom"/>
</dbReference>
<keyword evidence="2" id="KW-0378">Hydrolase</keyword>
<dbReference type="NCBIfam" id="TIGR00369">
    <property type="entry name" value="unchar_dom_1"/>
    <property type="match status" value="1"/>
</dbReference>
<comment type="similarity">
    <text evidence="1">Belongs to the thioesterase PaaI family.</text>
</comment>
<dbReference type="Pfam" id="PF03061">
    <property type="entry name" value="4HBT"/>
    <property type="match status" value="1"/>
</dbReference>
<dbReference type="InterPro" id="IPR029069">
    <property type="entry name" value="HotDog_dom_sf"/>
</dbReference>
<reference evidence="5" key="1">
    <citation type="journal article" date="2022" name="ISME J.">
        <title>Genetic and phylogenetic analysis of dissimilatory iodate-reducing bacteria identifies potential niches across the world's oceans.</title>
        <authorList>
            <person name="Reyes-Umana V."/>
            <person name="Henning Z."/>
            <person name="Lee K."/>
            <person name="Barnum T.P."/>
            <person name="Coates J.D."/>
        </authorList>
    </citation>
    <scope>NUCLEOTIDE SEQUENCE [LARGE SCALE GENOMIC DNA]</scope>
    <source>
        <strain evidence="5">IR12</strain>
    </source>
</reference>
<dbReference type="InterPro" id="IPR039298">
    <property type="entry name" value="ACOT13"/>
</dbReference>
<dbReference type="CDD" id="cd03443">
    <property type="entry name" value="PaaI_thioesterase"/>
    <property type="match status" value="1"/>
</dbReference>
<evidence type="ECO:0000256" key="2">
    <source>
        <dbReference type="ARBA" id="ARBA00022801"/>
    </source>
</evidence>
<dbReference type="SUPFAM" id="SSF54637">
    <property type="entry name" value="Thioesterase/thiol ester dehydrase-isomerase"/>
    <property type="match status" value="1"/>
</dbReference>
<dbReference type="Proteomes" id="UP000694660">
    <property type="component" value="Unassembled WGS sequence"/>
</dbReference>
<evidence type="ECO:0000256" key="1">
    <source>
        <dbReference type="ARBA" id="ARBA00008324"/>
    </source>
</evidence>
<dbReference type="InterPro" id="IPR006683">
    <property type="entry name" value="Thioestr_dom"/>
</dbReference>